<accession>A0A0B6WX63</accession>
<keyword evidence="3" id="KW-1185">Reference proteome</keyword>
<evidence type="ECO:0000313" key="3">
    <source>
        <dbReference type="Proteomes" id="UP000031518"/>
    </source>
</evidence>
<dbReference type="InterPro" id="IPR043750">
    <property type="entry name" value="DUF5695"/>
</dbReference>
<feature type="signal peptide" evidence="1">
    <location>
        <begin position="1"/>
        <end position="28"/>
    </location>
</feature>
<proteinExistence type="predicted"/>
<protein>
    <submittedName>
        <fullName evidence="2">Uncharacterized protein</fullName>
    </submittedName>
</protein>
<dbReference type="EMBL" id="CBXV010000003">
    <property type="protein sequence ID" value="CDM64750.1"/>
    <property type="molecule type" value="Genomic_DNA"/>
</dbReference>
<name>A0A0B6WX63_9BACT</name>
<evidence type="ECO:0000256" key="1">
    <source>
        <dbReference type="SAM" id="SignalP"/>
    </source>
</evidence>
<keyword evidence="1" id="KW-0732">Signal</keyword>
<evidence type="ECO:0000313" key="2">
    <source>
        <dbReference type="EMBL" id="CDM64750.1"/>
    </source>
</evidence>
<dbReference type="STRING" id="454194.PYK22_00745"/>
<sequence precursor="true">MSNHHQASLWIRTSVGCLLLLLCHSLFASSLAQQRGPSGPPTLGLEQGFIEFETPDFRLKLVRASQTVAALQPKGAGDFDFTPADRLTLRARDGFYHLGDLIFRVRVEGQSSWQDYSTAAARKPVRQLPVSGPALAAADLEPTLPPDSPLQITRTWALDGGRLVLRFAIRNRRDVPVEIGALGIPLVFNNILTNRTLEQAHEVCSFSDPYIGRDGGYLQVTRLNGRGPALIVVPDGRTPFEAYMPLSEPMRPSQTFEGMFAWMVHSRAYAENEWRSAEPWNPPTSRTLAPGETVSYGLRFLLADEIRSIENSLIAHGRPVAVGVPGYILPMDLEGRLFLRYAGHKVKRVRVEPQGAIAIAEERPRNGWLAYSLRGKTWGRARLTISYDDGLEQSVHYYVIKPAAQAVADLGRFLMTRQWFDDPNDPFRRSPSVMSYDREANKIIAQESRVWIAGLSDEGGAGSWLAAAMKQLAQPDEEEIRKYERFIDQVLWGGIQYKDGPNKYGVRKSLFFYAPQEMAGFKYDPSFNWSTWTSWKRAEAESIGRAYNYPHVVAAYWAFYRLARNQRGLVTNHPWEWYLEQAYQTARFLTERDARGRYRVGYVDKGLMEGTIFVLLLEDLKREGWNEKARDLETRMKERADRWRQEAYPFGSEMAWDSTGQEEVYAWCKYFGYDDKAEIALASIIGYMPTIPHWGYNGNARRYWDFLYAGKLRRIERQLHHYGSGLNAIPVLAHYREHPDDYYLLRIGYGGALGALSNIDQEGFASAAFHSYPTTLRWDAYSGDYGPNFFGHVINAATYIVNHPELGWLSFGGNLKLSGDWVTVEPRDSMRQRIYIAPLGLWLTLDAGSFESVAINVRTRAVRIRLSGATRYVSRALLRVEQPAKVQGVGAYRARQRFASERGAYAIPLGPSVTQVELVEGR</sequence>
<dbReference type="AlphaFoldDB" id="A0A0B6WX63"/>
<dbReference type="Pfam" id="PF18951">
    <property type="entry name" value="DUF5695"/>
    <property type="match status" value="1"/>
</dbReference>
<reference evidence="2 3" key="2">
    <citation type="submission" date="2015-01" db="EMBL/GenBank/DDBJ databases">
        <title>Complete genome sequence of Pyrinomonas methylaliphatogenes type strain K22T.</title>
        <authorList>
            <person name="Lee K.C.Y."/>
            <person name="Power J.F."/>
            <person name="Dunfield P.F."/>
            <person name="Morgan X.C."/>
            <person name="Huttenhower C."/>
            <person name="Stott M.B."/>
        </authorList>
    </citation>
    <scope>NUCLEOTIDE SEQUENCE [LARGE SCALE GENOMIC DNA]</scope>
    <source>
        <strain evidence="2 3">K22</strain>
    </source>
</reference>
<feature type="chain" id="PRO_5002110891" evidence="1">
    <location>
        <begin position="29"/>
        <end position="922"/>
    </location>
</feature>
<reference evidence="2 3" key="1">
    <citation type="submission" date="2013-12" db="EMBL/GenBank/DDBJ databases">
        <authorList>
            <person name="Stott M."/>
        </authorList>
    </citation>
    <scope>NUCLEOTIDE SEQUENCE [LARGE SCALE GENOMIC DNA]</scope>
    <source>
        <strain evidence="2 3">K22</strain>
    </source>
</reference>
<dbReference type="Proteomes" id="UP000031518">
    <property type="component" value="Unassembled WGS sequence"/>
</dbReference>
<gene>
    <name evidence="2" type="ORF">PYK22_00745</name>
</gene>
<organism evidence="2 3">
    <name type="scientific">Pyrinomonas methylaliphatogenes</name>
    <dbReference type="NCBI Taxonomy" id="454194"/>
    <lineage>
        <taxon>Bacteria</taxon>
        <taxon>Pseudomonadati</taxon>
        <taxon>Acidobacteriota</taxon>
        <taxon>Blastocatellia</taxon>
        <taxon>Blastocatellales</taxon>
        <taxon>Pyrinomonadaceae</taxon>
        <taxon>Pyrinomonas</taxon>
    </lineage>
</organism>